<protein>
    <recommendedName>
        <fullName evidence="5">NlpC/P60 domain-containing protein</fullName>
    </recommendedName>
</protein>
<dbReference type="RefSeq" id="WP_237028440.1">
    <property type="nucleotide sequence ID" value="NZ_CP015124.1"/>
</dbReference>
<dbReference type="GO" id="GO:0006508">
    <property type="term" value="P:proteolysis"/>
    <property type="evidence" value="ECO:0007669"/>
    <property type="project" value="UniProtKB-KW"/>
</dbReference>
<dbReference type="GO" id="GO:0008234">
    <property type="term" value="F:cysteine-type peptidase activity"/>
    <property type="evidence" value="ECO:0007669"/>
    <property type="project" value="UniProtKB-KW"/>
</dbReference>
<keyword evidence="4" id="KW-0788">Thiol protease</keyword>
<dbReference type="Pfam" id="PF18348">
    <property type="entry name" value="SH3_16"/>
    <property type="match status" value="1"/>
</dbReference>
<organism evidence="6 7">
    <name type="scientific">Phaeobacter gallaeciensis</name>
    <dbReference type="NCBI Taxonomy" id="60890"/>
    <lineage>
        <taxon>Bacteria</taxon>
        <taxon>Pseudomonadati</taxon>
        <taxon>Pseudomonadota</taxon>
        <taxon>Alphaproteobacteria</taxon>
        <taxon>Rhodobacterales</taxon>
        <taxon>Roseobacteraceae</taxon>
        <taxon>Phaeobacter</taxon>
    </lineage>
</organism>
<dbReference type="AlphaFoldDB" id="A0A1B0ZR91"/>
<dbReference type="Proteomes" id="UP000092565">
    <property type="component" value="Chromosome"/>
</dbReference>
<dbReference type="InterPro" id="IPR038765">
    <property type="entry name" value="Papain-like_cys_pep_sf"/>
</dbReference>
<evidence type="ECO:0000259" key="5">
    <source>
        <dbReference type="PROSITE" id="PS51935"/>
    </source>
</evidence>
<dbReference type="PROSITE" id="PS51935">
    <property type="entry name" value="NLPC_P60"/>
    <property type="match status" value="1"/>
</dbReference>
<dbReference type="EMBL" id="CP015124">
    <property type="protein sequence ID" value="ANP36686.1"/>
    <property type="molecule type" value="Genomic_DNA"/>
</dbReference>
<reference evidence="6 7" key="1">
    <citation type="submission" date="2016-04" db="EMBL/GenBank/DDBJ databases">
        <authorList>
            <person name="Evans L.H."/>
            <person name="Alamgir A."/>
            <person name="Owens N."/>
            <person name="Weber N.D."/>
            <person name="Virtaneva K."/>
            <person name="Barbian K."/>
            <person name="Babar A."/>
            <person name="Rosenke K."/>
        </authorList>
    </citation>
    <scope>NUCLEOTIDE SEQUENCE [LARGE SCALE GENOMIC DNA]</scope>
    <source>
        <strain evidence="6 7">JL2886</strain>
    </source>
</reference>
<accession>A0A1B0ZR91</accession>
<evidence type="ECO:0000256" key="1">
    <source>
        <dbReference type="ARBA" id="ARBA00007074"/>
    </source>
</evidence>
<comment type="similarity">
    <text evidence="1">Belongs to the peptidase C40 family.</text>
</comment>
<dbReference type="PANTHER" id="PTHR47359:SF3">
    <property type="entry name" value="NLP_P60 DOMAIN-CONTAINING PROTEIN-RELATED"/>
    <property type="match status" value="1"/>
</dbReference>
<dbReference type="PANTHER" id="PTHR47359">
    <property type="entry name" value="PEPTIDOGLYCAN DL-ENDOPEPTIDASE CWLO"/>
    <property type="match status" value="1"/>
</dbReference>
<keyword evidence="3" id="KW-0378">Hydrolase</keyword>
<gene>
    <name evidence="6" type="ORF">JL2886_01778</name>
</gene>
<evidence type="ECO:0000313" key="6">
    <source>
        <dbReference type="EMBL" id="ANP36686.1"/>
    </source>
</evidence>
<sequence length="256" mass="27161">MSGPVMDTAAQERARIALPVVDVLRRPDGPRDRQFLYGAPVLILSSQDGWAQIRAEKDGYTGYVPVAALTAPLEATHWVSAPATHAYAQGDFKSADQCSLSFGSLLRVSETSGRFAATELGHVPATHLMPIGSLMQDPVTVAEGFLGTPYLWGGDSRFGIDCSGLVQAALMACGIACPGDSGPQERDLGRALPEGSTYMRGDLLFWKGHVALVRDGESIIHANAHDMAVAIEPLQAAITRIAEQGDGPVTAHKRLS</sequence>
<evidence type="ECO:0000256" key="3">
    <source>
        <dbReference type="ARBA" id="ARBA00022801"/>
    </source>
</evidence>
<name>A0A1B0ZR91_9RHOB</name>
<dbReference type="PATRIC" id="fig|60890.4.peg.1736"/>
<evidence type="ECO:0000256" key="4">
    <source>
        <dbReference type="ARBA" id="ARBA00022807"/>
    </source>
</evidence>
<evidence type="ECO:0000313" key="7">
    <source>
        <dbReference type="Proteomes" id="UP000092565"/>
    </source>
</evidence>
<dbReference type="SUPFAM" id="SSF54001">
    <property type="entry name" value="Cysteine proteinases"/>
    <property type="match status" value="1"/>
</dbReference>
<dbReference type="Pfam" id="PF00877">
    <property type="entry name" value="NLPC_P60"/>
    <property type="match status" value="1"/>
</dbReference>
<evidence type="ECO:0000256" key="2">
    <source>
        <dbReference type="ARBA" id="ARBA00022670"/>
    </source>
</evidence>
<keyword evidence="7" id="KW-1185">Reference proteome</keyword>
<feature type="domain" description="NlpC/P60" evidence="5">
    <location>
        <begin position="132"/>
        <end position="256"/>
    </location>
</feature>
<keyword evidence="2" id="KW-0645">Protease</keyword>
<proteinExistence type="inferred from homology"/>
<dbReference type="InterPro" id="IPR041382">
    <property type="entry name" value="SH3_16"/>
</dbReference>
<dbReference type="Gene3D" id="2.30.30.40">
    <property type="entry name" value="SH3 Domains"/>
    <property type="match status" value="1"/>
</dbReference>
<dbReference type="InterPro" id="IPR000064">
    <property type="entry name" value="NLP_P60_dom"/>
</dbReference>
<dbReference type="InterPro" id="IPR051794">
    <property type="entry name" value="PG_Endopeptidase_C40"/>
</dbReference>
<dbReference type="Gene3D" id="3.90.1720.10">
    <property type="entry name" value="endopeptidase domain like (from Nostoc punctiforme)"/>
    <property type="match status" value="1"/>
</dbReference>